<accession>A0A068WG05</accession>
<evidence type="ECO:0000313" key="4">
    <source>
        <dbReference type="WBParaSite" id="EgrG_000649800"/>
    </source>
</evidence>
<organism evidence="2">
    <name type="scientific">Echinococcus granulosus</name>
    <name type="common">Hydatid tapeworm</name>
    <dbReference type="NCBI Taxonomy" id="6210"/>
    <lineage>
        <taxon>Eukaryota</taxon>
        <taxon>Metazoa</taxon>
        <taxon>Spiralia</taxon>
        <taxon>Lophotrochozoa</taxon>
        <taxon>Platyhelminthes</taxon>
        <taxon>Cestoda</taxon>
        <taxon>Eucestoda</taxon>
        <taxon>Cyclophyllidea</taxon>
        <taxon>Taeniidae</taxon>
        <taxon>Echinococcus</taxon>
        <taxon>Echinococcus granulosus group</taxon>
    </lineage>
</organism>
<proteinExistence type="predicted"/>
<reference evidence="4" key="3">
    <citation type="submission" date="2020-10" db="UniProtKB">
        <authorList>
            <consortium name="WormBaseParasite"/>
        </authorList>
    </citation>
    <scope>IDENTIFICATION</scope>
</reference>
<evidence type="ECO:0000256" key="1">
    <source>
        <dbReference type="SAM" id="Phobius"/>
    </source>
</evidence>
<protein>
    <submittedName>
        <fullName evidence="2 4">Uncharacterized protein</fullName>
    </submittedName>
</protein>
<keyword evidence="1" id="KW-1133">Transmembrane helix</keyword>
<feature type="transmembrane region" description="Helical" evidence="1">
    <location>
        <begin position="6"/>
        <end position="26"/>
    </location>
</feature>
<sequence>MNYIYIIVPVCFSLLIFALTVGYLLLVKYKANRLLKSIRRGMIMKYCSPEFVAKPPNVTHGHIPFSGVYREPSIPMVNKGHIQSQFSHVLARNDGFDSMHSIDANSDVIEIPLRPHVHHSSSSSESMEGNYYGGSAYHNKYKSIEEGDSGTDSEGGRKTPLEHRKYHFVGDFGPANTFNSQKY</sequence>
<evidence type="ECO:0000313" key="3">
    <source>
        <dbReference type="Proteomes" id="UP000492820"/>
    </source>
</evidence>
<keyword evidence="1" id="KW-0812">Transmembrane</keyword>
<evidence type="ECO:0000313" key="2">
    <source>
        <dbReference type="EMBL" id="CDS18678.1"/>
    </source>
</evidence>
<name>A0A068WG05_ECHGR</name>
<dbReference type="AlphaFoldDB" id="A0A068WG05"/>
<gene>
    <name evidence="2" type="ORF">EgrG_000649800</name>
</gene>
<dbReference type="WBParaSite" id="EgrG_000649800">
    <property type="protein sequence ID" value="EgrG_000649800"/>
    <property type="gene ID" value="EgrG_000649800"/>
</dbReference>
<reference evidence="2 3" key="1">
    <citation type="journal article" date="2013" name="Nature">
        <title>The genomes of four tapeworm species reveal adaptations to parasitism.</title>
        <authorList>
            <person name="Tsai I.J."/>
            <person name="Zarowiecki M."/>
            <person name="Holroyd N."/>
            <person name="Garciarrubio A."/>
            <person name="Sanchez-Flores A."/>
            <person name="Brooks K.L."/>
            <person name="Tracey A."/>
            <person name="Bobes R.J."/>
            <person name="Fragoso G."/>
            <person name="Sciutto E."/>
            <person name="Aslett M."/>
            <person name="Beasley H."/>
            <person name="Bennett H.M."/>
            <person name="Cai J."/>
            <person name="Camicia F."/>
            <person name="Clark R."/>
            <person name="Cucher M."/>
            <person name="De Silva N."/>
            <person name="Day T.A."/>
            <person name="Deplazes P."/>
            <person name="Estrada K."/>
            <person name="Fernandez C."/>
            <person name="Holland P.W."/>
            <person name="Hou J."/>
            <person name="Hu S."/>
            <person name="Huckvale T."/>
            <person name="Hung S.S."/>
            <person name="Kamenetzky L."/>
            <person name="Keane J.A."/>
            <person name="Kiss F."/>
            <person name="Koziol U."/>
            <person name="Lambert O."/>
            <person name="Liu K."/>
            <person name="Luo X."/>
            <person name="Luo Y."/>
            <person name="Macchiaroli N."/>
            <person name="Nichol S."/>
            <person name="Paps J."/>
            <person name="Parkinson J."/>
            <person name="Pouchkina-Stantcheva N."/>
            <person name="Riddiford N."/>
            <person name="Rosenzvit M."/>
            <person name="Salinas G."/>
            <person name="Wasmuth J.D."/>
            <person name="Zamanian M."/>
            <person name="Zheng Y."/>
            <person name="Cai X."/>
            <person name="Soberon X."/>
            <person name="Olson P.D."/>
            <person name="Laclette J.P."/>
            <person name="Brehm K."/>
            <person name="Berriman M."/>
            <person name="Garciarrubio A."/>
            <person name="Bobes R.J."/>
            <person name="Fragoso G."/>
            <person name="Sanchez-Flores A."/>
            <person name="Estrada K."/>
            <person name="Cevallos M.A."/>
            <person name="Morett E."/>
            <person name="Gonzalez V."/>
            <person name="Portillo T."/>
            <person name="Ochoa-Leyva A."/>
            <person name="Jose M.V."/>
            <person name="Sciutto E."/>
            <person name="Landa A."/>
            <person name="Jimenez L."/>
            <person name="Valdes V."/>
            <person name="Carrero J.C."/>
            <person name="Larralde C."/>
            <person name="Morales-Montor J."/>
            <person name="Limon-Lason J."/>
            <person name="Soberon X."/>
            <person name="Laclette J.P."/>
        </authorList>
    </citation>
    <scope>NUCLEOTIDE SEQUENCE [LARGE SCALE GENOMIC DNA]</scope>
</reference>
<dbReference type="EMBL" id="LK028578">
    <property type="protein sequence ID" value="CDS18678.1"/>
    <property type="molecule type" value="Genomic_DNA"/>
</dbReference>
<reference evidence="2" key="2">
    <citation type="submission" date="2014-06" db="EMBL/GenBank/DDBJ databases">
        <authorList>
            <person name="Aslett M."/>
        </authorList>
    </citation>
    <scope>NUCLEOTIDE SEQUENCE</scope>
</reference>
<dbReference type="Proteomes" id="UP000492820">
    <property type="component" value="Unassembled WGS sequence"/>
</dbReference>
<keyword evidence="1" id="KW-0472">Membrane</keyword>